<geneLocation type="plasmid" evidence="1">
    <name>plasmindB</name>
</geneLocation>
<sequence length="279" mass="31783">MMSIITNVFSRRPVDAAQAYEVVIKKVRNNQRVSNRNLADLLRAIKRSPVNLTANQFYVINNYNKTLHKTLELQSSKVEPAKEAKISDALVRAYTKLPTEEREAYRILNNKKTLDNVEHVALEIQRLIKKQDSIVSDLVTETKRVLSDLEASMPLAAKTASDLISVSNFKAFSDNTPETNAHFPACGGAADEVNNSLNNKNPGKIYWTNLGKYCQDLQRAESFLKSMDNYRNHEFNLKYDNSDEKFNLMLSLHQKEMMLFAEDNLIKLPEDSGVMSTYL</sequence>
<accession>A0AAU7U522</accession>
<dbReference type="EMBL" id="CP158294">
    <property type="protein sequence ID" value="XBV47717.1"/>
    <property type="molecule type" value="Genomic_DNA"/>
</dbReference>
<organism evidence="1">
    <name type="scientific">Pantoea sp. BJ2</name>
    <dbReference type="NCBI Taxonomy" id="3141322"/>
    <lineage>
        <taxon>Bacteria</taxon>
        <taxon>Pseudomonadati</taxon>
        <taxon>Pseudomonadota</taxon>
        <taxon>Gammaproteobacteria</taxon>
        <taxon>Enterobacterales</taxon>
        <taxon>Erwiniaceae</taxon>
        <taxon>Pantoea</taxon>
    </lineage>
</organism>
<name>A0AAU7U522_9GAMM</name>
<keyword evidence="1" id="KW-0614">Plasmid</keyword>
<gene>
    <name evidence="1" type="ORF">AAF463_24145</name>
</gene>
<protein>
    <submittedName>
        <fullName evidence="1">Uncharacterized protein</fullName>
    </submittedName>
</protein>
<proteinExistence type="predicted"/>
<evidence type="ECO:0000313" key="1">
    <source>
        <dbReference type="EMBL" id="XBV47717.1"/>
    </source>
</evidence>
<reference evidence="1" key="1">
    <citation type="submission" date="2024-06" db="EMBL/GenBank/DDBJ databases">
        <title>Multiomics insights into the TNT degradation mechanism by Pantoea sp. BJ2 isolated from an ammunition destruction site.</title>
        <authorList>
            <person name="Luo J."/>
        </authorList>
    </citation>
    <scope>NUCLEOTIDE SEQUENCE</scope>
    <source>
        <strain evidence="1">BJ2</strain>
        <plasmid evidence="1">plasmindB</plasmid>
    </source>
</reference>
<dbReference type="RefSeq" id="WP_350262764.1">
    <property type="nucleotide sequence ID" value="NZ_CP158294.1"/>
</dbReference>
<dbReference type="AlphaFoldDB" id="A0AAU7U522"/>